<accession>A0A8S5RQV5</accession>
<name>A0A8S5RQV5_9CAUD</name>
<reference evidence="1" key="1">
    <citation type="journal article" date="2021" name="Proc. Natl. Acad. Sci. U.S.A.">
        <title>A Catalog of Tens of Thousands of Viruses from Human Metagenomes Reveals Hidden Associations with Chronic Diseases.</title>
        <authorList>
            <person name="Tisza M.J."/>
            <person name="Buck C.B."/>
        </authorList>
    </citation>
    <scope>NUCLEOTIDE SEQUENCE</scope>
    <source>
        <strain evidence="1">CtwNf2</strain>
    </source>
</reference>
<sequence>MNTIDFGTFRRLIDLSEYAVPVTRDSDDMKEIYRIESVEIQILWDLMIKIFKEQYIYTADDYGLTQWENILELYPEENDSIDTRRFSILVALLGQRPYTMIKLRELLDTLCGAGNYEIIEDFKNYNVHFKVSLGVKKQRDKVAMMLKDIIPMNLIFDVDLLYNRHIDLARFTHKQLKEYTHYALNQEVLP</sequence>
<dbReference type="EMBL" id="BK057791">
    <property type="protein sequence ID" value="DAE91888.1"/>
    <property type="molecule type" value="Genomic_DNA"/>
</dbReference>
<dbReference type="Pfam" id="PF10076">
    <property type="entry name" value="Phage_Mu_Gp48"/>
    <property type="match status" value="1"/>
</dbReference>
<protein>
    <submittedName>
        <fullName evidence="1">Tail protein</fullName>
    </submittedName>
</protein>
<dbReference type="InterPro" id="IPR018755">
    <property type="entry name" value="Phage_Mu_Gp48"/>
</dbReference>
<evidence type="ECO:0000313" key="1">
    <source>
        <dbReference type="EMBL" id="DAE91888.1"/>
    </source>
</evidence>
<proteinExistence type="predicted"/>
<organism evidence="1">
    <name type="scientific">Siphoviridae sp. ctwNf2</name>
    <dbReference type="NCBI Taxonomy" id="2827597"/>
    <lineage>
        <taxon>Viruses</taxon>
        <taxon>Duplodnaviria</taxon>
        <taxon>Heunggongvirae</taxon>
        <taxon>Uroviricota</taxon>
        <taxon>Caudoviricetes</taxon>
    </lineage>
</organism>